<dbReference type="PANTHER" id="PTHR47618">
    <property type="entry name" value="BIFUNCTIONAL OLIGORIBONUCLEASE AND PAP PHOSPHATASE NRNA"/>
    <property type="match status" value="1"/>
</dbReference>
<proteinExistence type="predicted"/>
<dbReference type="InterPro" id="IPR038763">
    <property type="entry name" value="DHH_sf"/>
</dbReference>
<gene>
    <name evidence="2" type="ORF">LQ356_01240</name>
</gene>
<evidence type="ECO:0000313" key="2">
    <source>
        <dbReference type="EMBL" id="WYM97509.1"/>
    </source>
</evidence>
<dbReference type="Proteomes" id="UP001622612">
    <property type="component" value="Chromosome"/>
</dbReference>
<protein>
    <submittedName>
        <fullName evidence="2">DHHA1 domain-containing protein</fullName>
    </submittedName>
</protein>
<dbReference type="InterPro" id="IPR003156">
    <property type="entry name" value="DHHA1_dom"/>
</dbReference>
<organism evidence="2 3">
    <name type="scientific">Metamycoplasma faucium</name>
    <dbReference type="NCBI Taxonomy" id="56142"/>
    <lineage>
        <taxon>Bacteria</taxon>
        <taxon>Bacillati</taxon>
        <taxon>Mycoplasmatota</taxon>
        <taxon>Mycoplasmoidales</taxon>
        <taxon>Metamycoplasmataceae</taxon>
        <taxon>Metamycoplasma</taxon>
    </lineage>
</organism>
<feature type="domain" description="DHHA1" evidence="1">
    <location>
        <begin position="218"/>
        <end position="305"/>
    </location>
</feature>
<accession>A0ABZ2TM23</accession>
<dbReference type="SUPFAM" id="SSF64182">
    <property type="entry name" value="DHH phosphoesterases"/>
    <property type="match status" value="1"/>
</dbReference>
<evidence type="ECO:0000259" key="1">
    <source>
        <dbReference type="Pfam" id="PF02272"/>
    </source>
</evidence>
<dbReference type="InterPro" id="IPR051319">
    <property type="entry name" value="Oligoribo/pAp-PDE_c-di-AMP_PDE"/>
</dbReference>
<sequence>MNNLEVKFREIWKIISNAEYITLCTHTQPDGDTLGCAIALQELIKLNCKNNVDVKISGGDYPRNLSFLIKDPISLVSQEYFDKSLKVVVDTSTKKRIFDQRVISEESLKLDHHPCEEKWLYEIGGDYWPAEGQVITLLVKTLNLKVNHIVLEGLAVAILTDTEFFRERNITSETFDMMSFLMSKGLNYLDLVQKMQMNPNENKLIFNACKDIKTEGIVSWIITDDIIPNDIAKPLVSKLGELVDTEVWIAFMKQENYFRCSIRSKKSFNVSQVAKHFGGGGHFNSAGFVIKEIREVNNAINYINKLA</sequence>
<dbReference type="Gene3D" id="3.10.310.30">
    <property type="match status" value="1"/>
</dbReference>
<name>A0ABZ2TM23_9BACT</name>
<dbReference type="RefSeq" id="WP_405311999.1">
    <property type="nucleotide sequence ID" value="NZ_CP088155.1"/>
</dbReference>
<evidence type="ECO:0000313" key="3">
    <source>
        <dbReference type="Proteomes" id="UP001622612"/>
    </source>
</evidence>
<dbReference type="Gene3D" id="3.90.1640.10">
    <property type="entry name" value="inorganic pyrophosphatase (n-terminal core)"/>
    <property type="match status" value="1"/>
</dbReference>
<dbReference type="Pfam" id="PF02272">
    <property type="entry name" value="DHHA1"/>
    <property type="match status" value="1"/>
</dbReference>
<dbReference type="PANTHER" id="PTHR47618:SF1">
    <property type="entry name" value="BIFUNCTIONAL OLIGORIBONUCLEASE AND PAP PHOSPHATASE NRNA"/>
    <property type="match status" value="1"/>
</dbReference>
<reference evidence="2" key="1">
    <citation type="submission" date="2021-11" db="EMBL/GenBank/DDBJ databases">
        <title>The first genome sequence of unculturable Mycoplasma faucium obtained by de novo assembly of metagenomic reads.</title>
        <authorList>
            <person name="Sabat A.J."/>
            <person name="Bathoorn E."/>
            <person name="Akkerboom V."/>
            <person name="Friedrich A.W."/>
        </authorList>
    </citation>
    <scope>NUCLEOTIDE SEQUENCE [LARGE SCALE GENOMIC DNA]</scope>
    <source>
        <strain evidence="2">UMCG-MFM1</strain>
    </source>
</reference>
<keyword evidence="3" id="KW-1185">Reference proteome</keyword>
<dbReference type="EMBL" id="CP088155">
    <property type="protein sequence ID" value="WYM97509.1"/>
    <property type="molecule type" value="Genomic_DNA"/>
</dbReference>